<keyword evidence="1" id="KW-0812">Transmembrane</keyword>
<dbReference type="Pfam" id="PF14340">
    <property type="entry name" value="DUF4395"/>
    <property type="match status" value="1"/>
</dbReference>
<organism evidence="3 4">
    <name type="scientific">Ignavibacterium album (strain DSM 19864 / JCM 16511 / NBRC 101810 / Mat9-16)</name>
    <dbReference type="NCBI Taxonomy" id="945713"/>
    <lineage>
        <taxon>Bacteria</taxon>
        <taxon>Pseudomonadati</taxon>
        <taxon>Ignavibacteriota</taxon>
        <taxon>Ignavibacteria</taxon>
        <taxon>Ignavibacteriales</taxon>
        <taxon>Ignavibacteriaceae</taxon>
        <taxon>Ignavibacterium</taxon>
    </lineage>
</organism>
<evidence type="ECO:0000256" key="1">
    <source>
        <dbReference type="SAM" id="Phobius"/>
    </source>
</evidence>
<accession>I0APA9</accession>
<proteinExistence type="predicted"/>
<evidence type="ECO:0000313" key="4">
    <source>
        <dbReference type="Proteomes" id="UP000007394"/>
    </source>
</evidence>
<dbReference type="RefSeq" id="WP_014561952.1">
    <property type="nucleotide sequence ID" value="NC_017464.1"/>
</dbReference>
<feature type="transmembrane region" description="Helical" evidence="1">
    <location>
        <begin position="98"/>
        <end position="117"/>
    </location>
</feature>
<dbReference type="InterPro" id="IPR025508">
    <property type="entry name" value="DUF4395"/>
</dbReference>
<feature type="transmembrane region" description="Helical" evidence="1">
    <location>
        <begin position="179"/>
        <end position="199"/>
    </location>
</feature>
<dbReference type="PATRIC" id="fig|945713.3.peg.3137"/>
<keyword evidence="1" id="KW-0472">Membrane</keyword>
<reference evidence="3 4" key="1">
    <citation type="journal article" date="2012" name="Front. Microbiol.">
        <title>Complete genome of Ignavibacterium album, a metabolically versatile, flagellated, facultative anaerobe from the phylum Chlorobi.</title>
        <authorList>
            <person name="Liu Z."/>
            <person name="Frigaard N.-U."/>
            <person name="Vogl K."/>
            <person name="Iino T."/>
            <person name="Ohkuma M."/>
            <person name="Overmann J."/>
            <person name="Bryant D.A."/>
        </authorList>
    </citation>
    <scope>NUCLEOTIDE SEQUENCE [LARGE SCALE GENOMIC DNA]</scope>
    <source>
        <strain evidence="4">DSM 19864 / JCM 16511 / NBRC 101810 / Mat9-16</strain>
    </source>
</reference>
<sequence length="222" mass="25419">MGNVFKFGEDVVGYNIRVLNEREIRAGAGLLFVLMFISILSAIMQGNFILLKYSIMIFLADMLIRVLISPRYSPVLILGRFIVRNQVPEYVGAVQKKFAWVIGIALGITMFVLINIMNTFSVITGLICLICLIFLFFETAFGICLGCKVYSWLYKEKAQYCPGEVCEIKDRQEIQRTSLPQWIVVIAFVVYIFGLVYFLNDNFKTPPRELFSGKSLEEMQQE</sequence>
<dbReference type="eggNOG" id="ENOG5031954">
    <property type="taxonomic scope" value="Bacteria"/>
</dbReference>
<protein>
    <recommendedName>
        <fullName evidence="2">DUF4395 domain-containing protein</fullName>
    </recommendedName>
</protein>
<feature type="transmembrane region" description="Helical" evidence="1">
    <location>
        <begin position="26"/>
        <end position="44"/>
    </location>
</feature>
<gene>
    <name evidence="3" type="ordered locus">IALB_3113</name>
</gene>
<evidence type="ECO:0000259" key="2">
    <source>
        <dbReference type="Pfam" id="PF14340"/>
    </source>
</evidence>
<evidence type="ECO:0000313" key="3">
    <source>
        <dbReference type="EMBL" id="AFH50816.1"/>
    </source>
</evidence>
<dbReference type="HOGENOM" id="CLU_1243931_0_0_10"/>
<dbReference type="OrthoDB" id="9783675at2"/>
<dbReference type="EMBL" id="CP003418">
    <property type="protein sequence ID" value="AFH50816.1"/>
    <property type="molecule type" value="Genomic_DNA"/>
</dbReference>
<dbReference type="Proteomes" id="UP000007394">
    <property type="component" value="Chromosome"/>
</dbReference>
<keyword evidence="4" id="KW-1185">Reference proteome</keyword>
<name>I0APA9_IGNAJ</name>
<dbReference type="AlphaFoldDB" id="I0APA9"/>
<feature type="domain" description="DUF4395" evidence="2">
    <location>
        <begin position="20"/>
        <end position="154"/>
    </location>
</feature>
<dbReference type="KEGG" id="ial:IALB_3113"/>
<feature type="transmembrane region" description="Helical" evidence="1">
    <location>
        <begin position="123"/>
        <end position="147"/>
    </location>
</feature>
<keyword evidence="1" id="KW-1133">Transmembrane helix</keyword>